<name>A0A6J6BSM4_9ZZZZ</name>
<evidence type="ECO:0000313" key="1">
    <source>
        <dbReference type="EMBL" id="CAB4541714.1"/>
    </source>
</evidence>
<sequence>MQGFRRIVFLTVAVFLFASFRANAAQDPGTSLADDKKGHQIQVVYVETQSSAGSNYHTNGRVKQYISQIQSWLKTKTGKELIFDTYQGQLDIAYLKYEGNIDMKNDEDLVRMYQKLNPTNYLGKSLIFVIDQKLATDTGCGWSQVGSGWSLALPNWPGCMDEDEPGIAEFLGLNSIAHVIVHEIFHSYGVKHACDSTTTNDLMHGEPECAAAGIVKDYAEKTTFDKSGPNYWGGNKAGVDLKTLRIWSDGSGTTEFAIPANLQIVPLVTTPTTVAPTNQTINCTKGKVSKLISAKNPKCPKGFKIKI</sequence>
<organism evidence="1">
    <name type="scientific">freshwater metagenome</name>
    <dbReference type="NCBI Taxonomy" id="449393"/>
    <lineage>
        <taxon>unclassified sequences</taxon>
        <taxon>metagenomes</taxon>
        <taxon>ecological metagenomes</taxon>
    </lineage>
</organism>
<proteinExistence type="predicted"/>
<accession>A0A6J6BSM4</accession>
<protein>
    <submittedName>
        <fullName evidence="1">Unannotated protein</fullName>
    </submittedName>
</protein>
<dbReference type="EMBL" id="CAEZSE010000174">
    <property type="protein sequence ID" value="CAB4541714.1"/>
    <property type="molecule type" value="Genomic_DNA"/>
</dbReference>
<gene>
    <name evidence="1" type="ORF">UFOPK1353_00968</name>
</gene>
<reference evidence="1" key="1">
    <citation type="submission" date="2020-05" db="EMBL/GenBank/DDBJ databases">
        <authorList>
            <person name="Chiriac C."/>
            <person name="Salcher M."/>
            <person name="Ghai R."/>
            <person name="Kavagutti S V."/>
        </authorList>
    </citation>
    <scope>NUCLEOTIDE SEQUENCE</scope>
</reference>
<dbReference type="AlphaFoldDB" id="A0A6J6BSM4"/>